<dbReference type="Proteomes" id="UP001212170">
    <property type="component" value="Unassembled WGS sequence"/>
</dbReference>
<reference evidence="1 2" key="1">
    <citation type="journal article" date="2023" name="Chemosphere">
        <title>Whole genome analysis of Flavobacterium aziz-sancarii sp. nov., isolated from Ardley Island (Antarctica), revealed a rich resistome and bioremediation potential.</title>
        <authorList>
            <person name="Otur C."/>
            <person name="Okay S."/>
            <person name="Kurt-Kizildogan A."/>
        </authorList>
    </citation>
    <scope>NUCLEOTIDE SEQUENCE [LARGE SCALE GENOMIC DNA]</scope>
    <source>
        <strain evidence="1 2">AC</strain>
    </source>
</reference>
<comment type="caution">
    <text evidence="1">The sequence shown here is derived from an EMBL/GenBank/DDBJ whole genome shotgun (WGS) entry which is preliminary data.</text>
</comment>
<name>A0ABT4W7X2_9FLAO</name>
<keyword evidence="2" id="KW-1185">Reference proteome</keyword>
<proteinExistence type="predicted"/>
<organism evidence="1 2">
    <name type="scientific">Flavobacterium azizsancarii</name>
    <dbReference type="NCBI Taxonomy" id="2961580"/>
    <lineage>
        <taxon>Bacteria</taxon>
        <taxon>Pseudomonadati</taxon>
        <taxon>Bacteroidota</taxon>
        <taxon>Flavobacteriia</taxon>
        <taxon>Flavobacteriales</taxon>
        <taxon>Flavobacteriaceae</taxon>
        <taxon>Flavobacterium</taxon>
    </lineage>
</organism>
<gene>
    <name evidence="1" type="ORF">NJT12_03420</name>
</gene>
<evidence type="ECO:0000313" key="1">
    <source>
        <dbReference type="EMBL" id="MDA6068661.1"/>
    </source>
</evidence>
<dbReference type="RefSeq" id="WP_271334529.1">
    <property type="nucleotide sequence ID" value="NZ_JAMZNK010000004.1"/>
</dbReference>
<protein>
    <submittedName>
        <fullName evidence="1">Uncharacterized protein</fullName>
    </submittedName>
</protein>
<evidence type="ECO:0000313" key="2">
    <source>
        <dbReference type="Proteomes" id="UP001212170"/>
    </source>
</evidence>
<sequence>MKIVLVINSIISHQEKISNIIANGDEIFFLYDGKHKWSVDKIAEEYIDTYIVNFYPQDGNENKVQTLEQIIDLKMFGSPVRMATYTTRQYSTTEAYETFKDLYEIVFNKVYGIDDIFDSIISEL</sequence>
<dbReference type="EMBL" id="JAMZNK010000004">
    <property type="protein sequence ID" value="MDA6068661.1"/>
    <property type="molecule type" value="Genomic_DNA"/>
</dbReference>
<accession>A0ABT4W7X2</accession>